<dbReference type="GO" id="GO:0033499">
    <property type="term" value="P:galactose catabolic process via UDP-galactose, Leloir pathway"/>
    <property type="evidence" value="ECO:0007669"/>
    <property type="project" value="TreeGrafter"/>
</dbReference>
<name>A0A2T0W050_9RHOB</name>
<evidence type="ECO:0000256" key="1">
    <source>
        <dbReference type="ARBA" id="ARBA00006206"/>
    </source>
</evidence>
<dbReference type="EMBL" id="PVTP01000004">
    <property type="protein sequence ID" value="PRY78139.1"/>
    <property type="molecule type" value="Genomic_DNA"/>
</dbReference>
<evidence type="ECO:0000313" key="5">
    <source>
        <dbReference type="Proteomes" id="UP000238007"/>
    </source>
</evidence>
<dbReference type="InterPro" id="IPR008183">
    <property type="entry name" value="Aldose_1/G6P_1-epimerase"/>
</dbReference>
<dbReference type="Gene3D" id="2.70.98.10">
    <property type="match status" value="1"/>
</dbReference>
<dbReference type="PANTHER" id="PTHR10091:SF49">
    <property type="entry name" value="ALDOSE 1-EPIMERASE"/>
    <property type="match status" value="1"/>
</dbReference>
<reference evidence="4 5" key="1">
    <citation type="submission" date="2018-03" db="EMBL/GenBank/DDBJ databases">
        <title>Genomic Encyclopedia of Archaeal and Bacterial Type Strains, Phase II (KMG-II): from individual species to whole genera.</title>
        <authorList>
            <person name="Goeker M."/>
        </authorList>
    </citation>
    <scope>NUCLEOTIDE SEQUENCE [LARGE SCALE GENOMIC DNA]</scope>
    <source>
        <strain evidence="4 5">DSM 101533</strain>
    </source>
</reference>
<keyword evidence="2" id="KW-0413">Isomerase</keyword>
<proteinExistence type="inferred from homology"/>
<evidence type="ECO:0000256" key="2">
    <source>
        <dbReference type="ARBA" id="ARBA00023235"/>
    </source>
</evidence>
<comment type="similarity">
    <text evidence="1">Belongs to the aldose epimerase family.</text>
</comment>
<comment type="caution">
    <text evidence="4">The sequence shown here is derived from an EMBL/GenBank/DDBJ whole genome shotgun (WGS) entry which is preliminary data.</text>
</comment>
<accession>A0A2T0W050</accession>
<dbReference type="AlphaFoldDB" id="A0A2T0W050"/>
<dbReference type="RefSeq" id="WP_106356374.1">
    <property type="nucleotide sequence ID" value="NZ_PVTP01000004.1"/>
</dbReference>
<protein>
    <submittedName>
        <fullName evidence="4">Aldose 1-epimerase</fullName>
    </submittedName>
</protein>
<keyword evidence="3" id="KW-0119">Carbohydrate metabolism</keyword>
<dbReference type="GO" id="GO:0006006">
    <property type="term" value="P:glucose metabolic process"/>
    <property type="evidence" value="ECO:0007669"/>
    <property type="project" value="TreeGrafter"/>
</dbReference>
<keyword evidence="5" id="KW-1185">Reference proteome</keyword>
<dbReference type="GO" id="GO:0004034">
    <property type="term" value="F:aldose 1-epimerase activity"/>
    <property type="evidence" value="ECO:0007669"/>
    <property type="project" value="TreeGrafter"/>
</dbReference>
<dbReference type="PANTHER" id="PTHR10091">
    <property type="entry name" value="ALDOSE-1-EPIMERASE"/>
    <property type="match status" value="1"/>
</dbReference>
<dbReference type="OrthoDB" id="9779408at2"/>
<dbReference type="Pfam" id="PF01263">
    <property type="entry name" value="Aldose_epim"/>
    <property type="match status" value="1"/>
</dbReference>
<organism evidence="4 5">
    <name type="scientific">Yoonia maritima</name>
    <dbReference type="NCBI Taxonomy" id="1435347"/>
    <lineage>
        <taxon>Bacteria</taxon>
        <taxon>Pseudomonadati</taxon>
        <taxon>Pseudomonadota</taxon>
        <taxon>Alphaproteobacteria</taxon>
        <taxon>Rhodobacterales</taxon>
        <taxon>Paracoccaceae</taxon>
        <taxon>Yoonia</taxon>
    </lineage>
</organism>
<sequence length="321" mass="34522">MTAFGTTKNGDAIEKVTLSAGDLTVNILTLGAIVQDVRLAGVPHPLTLGSDNLADYQNGMGYHGALVGPIANRISNARVRLEGMMYELERNENGTCHLHSGSDGTHAQIWEITERSESSVTLTLDLRDGVNGLPGRRKITATFTVAAPASLTLDVTGCTDTKTVMSFANHSYWNMDGAETWEGHTLQIAADSYLPINDMTAPTGDQLNVTATEMDFRTAHSFDKGSPALDHNFCLSDSPTNLRDVLTLTGTSGVSMTIATTEPGIQVYDGRGAQRPGKSTYEGLAIEPQRWPDAPNNSTFPSIAITPDAPYRQTTRWTFSA</sequence>
<dbReference type="InterPro" id="IPR011013">
    <property type="entry name" value="Gal_mutarotase_sf_dom"/>
</dbReference>
<dbReference type="Proteomes" id="UP000238007">
    <property type="component" value="Unassembled WGS sequence"/>
</dbReference>
<dbReference type="InterPro" id="IPR047215">
    <property type="entry name" value="Galactose_mutarotase-like"/>
</dbReference>
<dbReference type="CDD" id="cd09019">
    <property type="entry name" value="galactose_mutarotase_like"/>
    <property type="match status" value="1"/>
</dbReference>
<dbReference type="GO" id="GO:0030246">
    <property type="term" value="F:carbohydrate binding"/>
    <property type="evidence" value="ECO:0007669"/>
    <property type="project" value="InterPro"/>
</dbReference>
<dbReference type="SUPFAM" id="SSF74650">
    <property type="entry name" value="Galactose mutarotase-like"/>
    <property type="match status" value="1"/>
</dbReference>
<evidence type="ECO:0000256" key="3">
    <source>
        <dbReference type="ARBA" id="ARBA00023277"/>
    </source>
</evidence>
<gene>
    <name evidence="4" type="ORF">CLV80_104103</name>
</gene>
<dbReference type="InterPro" id="IPR014718">
    <property type="entry name" value="GH-type_carb-bd"/>
</dbReference>
<evidence type="ECO:0000313" key="4">
    <source>
        <dbReference type="EMBL" id="PRY78139.1"/>
    </source>
</evidence>